<dbReference type="Proteomes" id="UP001059041">
    <property type="component" value="Linkage Group LG13"/>
</dbReference>
<comment type="caution">
    <text evidence="2">The sequence shown here is derived from an EMBL/GenBank/DDBJ whole genome shotgun (WGS) entry which is preliminary data.</text>
</comment>
<name>A0A9W7TS48_TRIRA</name>
<keyword evidence="3" id="KW-1185">Reference proteome</keyword>
<gene>
    <name evidence="2" type="ORF">IRJ41_017465</name>
</gene>
<dbReference type="EMBL" id="JAFHDT010000013">
    <property type="protein sequence ID" value="KAI7801576.1"/>
    <property type="molecule type" value="Genomic_DNA"/>
</dbReference>
<accession>A0A9W7TS48</accession>
<reference evidence="2" key="1">
    <citation type="submission" date="2021-02" db="EMBL/GenBank/DDBJ databases">
        <title>Comparative genomics reveals that relaxation of natural selection precedes convergent phenotypic evolution of cavefish.</title>
        <authorList>
            <person name="Peng Z."/>
        </authorList>
    </citation>
    <scope>NUCLEOTIDE SEQUENCE</scope>
    <source>
        <tissue evidence="2">Muscle</tissue>
    </source>
</reference>
<evidence type="ECO:0000313" key="3">
    <source>
        <dbReference type="Proteomes" id="UP001059041"/>
    </source>
</evidence>
<feature type="compositionally biased region" description="Basic and acidic residues" evidence="1">
    <location>
        <begin position="117"/>
        <end position="128"/>
    </location>
</feature>
<organism evidence="2 3">
    <name type="scientific">Triplophysa rosa</name>
    <name type="common">Cave loach</name>
    <dbReference type="NCBI Taxonomy" id="992332"/>
    <lineage>
        <taxon>Eukaryota</taxon>
        <taxon>Metazoa</taxon>
        <taxon>Chordata</taxon>
        <taxon>Craniata</taxon>
        <taxon>Vertebrata</taxon>
        <taxon>Euteleostomi</taxon>
        <taxon>Actinopterygii</taxon>
        <taxon>Neopterygii</taxon>
        <taxon>Teleostei</taxon>
        <taxon>Ostariophysi</taxon>
        <taxon>Cypriniformes</taxon>
        <taxon>Nemacheilidae</taxon>
        <taxon>Triplophysa</taxon>
    </lineage>
</organism>
<feature type="region of interest" description="Disordered" evidence="1">
    <location>
        <begin position="70"/>
        <end position="128"/>
    </location>
</feature>
<protein>
    <submittedName>
        <fullName evidence="2">Uncharacterized protein</fullName>
    </submittedName>
</protein>
<proteinExistence type="predicted"/>
<evidence type="ECO:0000256" key="1">
    <source>
        <dbReference type="SAM" id="MobiDB-lite"/>
    </source>
</evidence>
<evidence type="ECO:0000313" key="2">
    <source>
        <dbReference type="EMBL" id="KAI7801576.1"/>
    </source>
</evidence>
<dbReference type="AlphaFoldDB" id="A0A9W7TS48"/>
<sequence>MTKRFSCVTEMNERCVIERTDENALLQKTLMAVRGATAVFGLRGNAEHFIILMSRTQTAALPPRVLSDFNPSSFMESNGGAFTPTEGRRGGRAAAGRGRQTSPDRRLELLSPDLGDTADKNDEYDFCS</sequence>